<evidence type="ECO:0000313" key="10">
    <source>
        <dbReference type="Proteomes" id="UP001304461"/>
    </source>
</evidence>
<reference evidence="9 10" key="1">
    <citation type="submission" date="2023-12" db="EMBL/GenBank/DDBJ databases">
        <title>Baltic Sea Cyanobacteria.</title>
        <authorList>
            <person name="Delbaje E."/>
            <person name="Fewer D.P."/>
            <person name="Shishido T.K."/>
        </authorList>
    </citation>
    <scope>NUCLEOTIDE SEQUENCE [LARGE SCALE GENOMIC DNA]</scope>
    <source>
        <strain evidence="9 10">UHCC 0139</strain>
    </source>
</reference>
<comment type="caution">
    <text evidence="9">The sequence shown here is derived from an EMBL/GenBank/DDBJ whole genome shotgun (WGS) entry which is preliminary data.</text>
</comment>
<organism evidence="9 10">
    <name type="scientific">Cyanobium gracile UHCC 0139</name>
    <dbReference type="NCBI Taxonomy" id="3110308"/>
    <lineage>
        <taxon>Bacteria</taxon>
        <taxon>Bacillati</taxon>
        <taxon>Cyanobacteriota</taxon>
        <taxon>Cyanophyceae</taxon>
        <taxon>Synechococcales</taxon>
        <taxon>Prochlorococcaceae</taxon>
        <taxon>Cyanobium</taxon>
    </lineage>
</organism>
<evidence type="ECO:0000256" key="1">
    <source>
        <dbReference type="ARBA" id="ARBA00004651"/>
    </source>
</evidence>
<protein>
    <submittedName>
        <fullName evidence="9">Exosortase/archaeosortase family protein</fullName>
    </submittedName>
</protein>
<name>A0ABU5RV18_9CYAN</name>
<dbReference type="InterPro" id="IPR026392">
    <property type="entry name" value="Exo/Archaeosortase_dom"/>
</dbReference>
<evidence type="ECO:0000256" key="7">
    <source>
        <dbReference type="ARBA" id="ARBA00023136"/>
    </source>
</evidence>
<feature type="transmembrane region" description="Helical" evidence="8">
    <location>
        <begin position="207"/>
        <end position="224"/>
    </location>
</feature>
<feature type="transmembrane region" description="Helical" evidence="8">
    <location>
        <begin position="141"/>
        <end position="158"/>
    </location>
</feature>
<evidence type="ECO:0000256" key="8">
    <source>
        <dbReference type="SAM" id="Phobius"/>
    </source>
</evidence>
<dbReference type="NCBIfam" id="TIGR04178">
    <property type="entry name" value="exo_archaeo"/>
    <property type="match status" value="1"/>
</dbReference>
<keyword evidence="4 8" id="KW-0812">Transmembrane</keyword>
<feature type="transmembrane region" description="Helical" evidence="8">
    <location>
        <begin position="112"/>
        <end position="129"/>
    </location>
</feature>
<evidence type="ECO:0000256" key="3">
    <source>
        <dbReference type="ARBA" id="ARBA00022670"/>
    </source>
</evidence>
<keyword evidence="7 8" id="KW-0472">Membrane</keyword>
<feature type="transmembrane region" description="Helical" evidence="8">
    <location>
        <begin position="86"/>
        <end position="106"/>
    </location>
</feature>
<gene>
    <name evidence="9" type="ORF">VB738_10135</name>
</gene>
<proteinExistence type="predicted"/>
<evidence type="ECO:0000256" key="2">
    <source>
        <dbReference type="ARBA" id="ARBA00022475"/>
    </source>
</evidence>
<comment type="subcellular location">
    <subcellularLocation>
        <location evidence="1">Cell membrane</location>
        <topology evidence="1">Multi-pass membrane protein</topology>
    </subcellularLocation>
</comment>
<dbReference type="RefSeq" id="WP_323305630.1">
    <property type="nucleotide sequence ID" value="NZ_JAYGHX010000005.1"/>
</dbReference>
<evidence type="ECO:0000313" key="9">
    <source>
        <dbReference type="EMBL" id="MEA5391614.1"/>
    </source>
</evidence>
<keyword evidence="5" id="KW-0378">Hydrolase</keyword>
<dbReference type="EMBL" id="JAYGHX010000005">
    <property type="protein sequence ID" value="MEA5391614.1"/>
    <property type="molecule type" value="Genomic_DNA"/>
</dbReference>
<feature type="transmembrane region" description="Helical" evidence="8">
    <location>
        <begin position="276"/>
        <end position="295"/>
    </location>
</feature>
<accession>A0ABU5RV18</accession>
<sequence length="312" mass="33302">MSNTIERLSSGLLQRIPPAWRAAIPAVPPPTPRNLWLALAAAVAIQNIAVFQSSQSEHITVFSVLVWGGAVICMEDQFEDLRPRPAAWGLVIGSLLLIWVLARSALILHWDGLLFALAPIGGLGLGLMAEKPASLGRFRDPLLCLMLLPGFALLMRTLPEEPISLLTASLSGLWLSVLGLDVTVNARSVLLPGGGVRVLGPCNGVDLMAQILCVGVIFLLAFPIRSRSSRTVVLLAAPVIGLVCNTFRIALLAVFAGNGHSKGSWLFDFFHESTGSLVFSGVAVLIFGMVYMRLLERELPPLPAPPQPGEGA</sequence>
<keyword evidence="2" id="KW-1003">Cell membrane</keyword>
<keyword evidence="6 8" id="KW-1133">Transmembrane helix</keyword>
<dbReference type="InterPro" id="IPR019127">
    <property type="entry name" value="Exosortase"/>
</dbReference>
<dbReference type="Proteomes" id="UP001304461">
    <property type="component" value="Unassembled WGS sequence"/>
</dbReference>
<evidence type="ECO:0000256" key="5">
    <source>
        <dbReference type="ARBA" id="ARBA00022801"/>
    </source>
</evidence>
<evidence type="ECO:0000256" key="4">
    <source>
        <dbReference type="ARBA" id="ARBA00022692"/>
    </source>
</evidence>
<keyword evidence="10" id="KW-1185">Reference proteome</keyword>
<keyword evidence="3" id="KW-0645">Protease</keyword>
<dbReference type="Pfam" id="PF09721">
    <property type="entry name" value="Exosortase_EpsH"/>
    <property type="match status" value="1"/>
</dbReference>
<evidence type="ECO:0000256" key="6">
    <source>
        <dbReference type="ARBA" id="ARBA00022989"/>
    </source>
</evidence>
<feature type="transmembrane region" description="Helical" evidence="8">
    <location>
        <begin position="231"/>
        <end position="256"/>
    </location>
</feature>